<feature type="signal peptide" evidence="1">
    <location>
        <begin position="1"/>
        <end position="26"/>
    </location>
</feature>
<dbReference type="PANTHER" id="PTHR42941:SF1">
    <property type="entry name" value="SLL1037 PROTEIN"/>
    <property type="match status" value="1"/>
</dbReference>
<keyword evidence="1" id="KW-0732">Signal</keyword>
<dbReference type="EMBL" id="JAVAMQ010000003">
    <property type="protein sequence ID" value="MDP5306502.1"/>
    <property type="molecule type" value="Genomic_DNA"/>
</dbReference>
<keyword evidence="3" id="KW-1185">Reference proteome</keyword>
<accession>A0ABT9J9L1</accession>
<dbReference type="PANTHER" id="PTHR42941">
    <property type="entry name" value="SLL1037 PROTEIN"/>
    <property type="match status" value="1"/>
</dbReference>
<dbReference type="Proteomes" id="UP001224997">
    <property type="component" value="Unassembled WGS sequence"/>
</dbReference>
<dbReference type="Pfam" id="PF16868">
    <property type="entry name" value="NMT1_3"/>
    <property type="match status" value="1"/>
</dbReference>
<name>A0ABT9J9L1_9RHOB</name>
<feature type="chain" id="PRO_5046744993" evidence="1">
    <location>
        <begin position="27"/>
        <end position="352"/>
    </location>
</feature>
<dbReference type="NCBIfam" id="TIGR02122">
    <property type="entry name" value="TRAP_TAXI"/>
    <property type="match status" value="1"/>
</dbReference>
<evidence type="ECO:0000256" key="1">
    <source>
        <dbReference type="SAM" id="SignalP"/>
    </source>
</evidence>
<dbReference type="RefSeq" id="WP_305962347.1">
    <property type="nucleotide sequence ID" value="NZ_JAVAMQ010000003.1"/>
</dbReference>
<reference evidence="2 3" key="1">
    <citation type="submission" date="2023-08" db="EMBL/GenBank/DDBJ databases">
        <authorList>
            <person name="Park J.-S."/>
        </authorList>
    </citation>
    <scope>NUCLEOTIDE SEQUENCE [LARGE SCALE GENOMIC DNA]</scope>
    <source>
        <strain evidence="2 3">2205BS29-5</strain>
    </source>
</reference>
<proteinExistence type="predicted"/>
<gene>
    <name evidence="2" type="ORF">Q5Y72_05305</name>
</gene>
<evidence type="ECO:0000313" key="2">
    <source>
        <dbReference type="EMBL" id="MDP5306502.1"/>
    </source>
</evidence>
<dbReference type="InterPro" id="IPR011852">
    <property type="entry name" value="TRAP_TAXI"/>
</dbReference>
<sequence>MRVRFLFRRLALVAGLLGASLLPGHAQEPQINIMTGSPTGTYIQFGRDMQGLMSQCGKQMGVVESAGALENFLAVRQRRFTQFGIVQNDVLEYMQTFAGQDPVVARTIRGVRIAFPLYDEEVHILATRDIPDFSALGGKRVGIGNENSGTFLTSSLMLSLAGLKPSETRTLGPQEGLAALKAGEVDAFIYVAGAPASLYAEGEIDPAKFHLLPIRNETLRSVYTPKTLPANTYPFQTEPLDLVAVKAVLMTFEYDMRGNAYHRAACEAVSDLSSLILTRIDDLKANGHPKWKDVDLSAIPPGWDIGACVNRGIAPDYVANCTAPVPAASTGSDAESDANAAYRRSICEVMGC</sequence>
<comment type="caution">
    <text evidence="2">The sequence shown here is derived from an EMBL/GenBank/DDBJ whole genome shotgun (WGS) entry which is preliminary data.</text>
</comment>
<organism evidence="2 3">
    <name type="scientific">Paracoccus spongiarum</name>
    <dbReference type="NCBI Taxonomy" id="3064387"/>
    <lineage>
        <taxon>Bacteria</taxon>
        <taxon>Pseudomonadati</taxon>
        <taxon>Pseudomonadota</taxon>
        <taxon>Alphaproteobacteria</taxon>
        <taxon>Rhodobacterales</taxon>
        <taxon>Paracoccaceae</taxon>
        <taxon>Paracoccus</taxon>
    </lineage>
</organism>
<dbReference type="SUPFAM" id="SSF53850">
    <property type="entry name" value="Periplasmic binding protein-like II"/>
    <property type="match status" value="1"/>
</dbReference>
<dbReference type="Gene3D" id="3.40.190.10">
    <property type="entry name" value="Periplasmic binding protein-like II"/>
    <property type="match status" value="2"/>
</dbReference>
<protein>
    <submittedName>
        <fullName evidence="2">TAXI family TRAP transporter solute-binding subunit</fullName>
    </submittedName>
</protein>
<evidence type="ECO:0000313" key="3">
    <source>
        <dbReference type="Proteomes" id="UP001224997"/>
    </source>
</evidence>